<gene>
    <name evidence="1" type="ORF">ACFOPH_02195</name>
</gene>
<accession>A0ABV7PFU5</accession>
<organism evidence="1 2">
    <name type="scientific">Massilia haematophila</name>
    <dbReference type="NCBI Taxonomy" id="457923"/>
    <lineage>
        <taxon>Bacteria</taxon>
        <taxon>Pseudomonadati</taxon>
        <taxon>Pseudomonadota</taxon>
        <taxon>Betaproteobacteria</taxon>
        <taxon>Burkholderiales</taxon>
        <taxon>Oxalobacteraceae</taxon>
        <taxon>Telluria group</taxon>
        <taxon>Massilia</taxon>
    </lineage>
</organism>
<evidence type="ECO:0000313" key="1">
    <source>
        <dbReference type="EMBL" id="MFC3457063.1"/>
    </source>
</evidence>
<reference evidence="2" key="1">
    <citation type="journal article" date="2019" name="Int. J. Syst. Evol. Microbiol.">
        <title>The Global Catalogue of Microorganisms (GCM) 10K type strain sequencing project: providing services to taxonomists for standard genome sequencing and annotation.</title>
        <authorList>
            <consortium name="The Broad Institute Genomics Platform"/>
            <consortium name="The Broad Institute Genome Sequencing Center for Infectious Disease"/>
            <person name="Wu L."/>
            <person name="Ma J."/>
        </authorList>
    </citation>
    <scope>NUCLEOTIDE SEQUENCE [LARGE SCALE GENOMIC DNA]</scope>
    <source>
        <strain evidence="2">CCM 7480</strain>
    </source>
</reference>
<name>A0ABV7PFU5_9BURK</name>
<dbReference type="Proteomes" id="UP001595665">
    <property type="component" value="Unassembled WGS sequence"/>
</dbReference>
<evidence type="ECO:0000313" key="2">
    <source>
        <dbReference type="Proteomes" id="UP001595665"/>
    </source>
</evidence>
<sequence length="75" mass="8245">MDAPVVAEIREVVEDDADGATRIVDLHVWRVGRASYAYALGVVTSDPTLGAGRIRERRAVHDEIVHATIEVHQRG</sequence>
<dbReference type="EMBL" id="JBHRVV010000001">
    <property type="protein sequence ID" value="MFC3457063.1"/>
    <property type="molecule type" value="Genomic_DNA"/>
</dbReference>
<protein>
    <submittedName>
        <fullName evidence="1">Uncharacterized protein</fullName>
    </submittedName>
</protein>
<comment type="caution">
    <text evidence="1">The sequence shown here is derived from an EMBL/GenBank/DDBJ whole genome shotgun (WGS) entry which is preliminary data.</text>
</comment>
<proteinExistence type="predicted"/>
<dbReference type="RefSeq" id="WP_379733182.1">
    <property type="nucleotide sequence ID" value="NZ_JBHRVV010000001.1"/>
</dbReference>
<keyword evidence="2" id="KW-1185">Reference proteome</keyword>